<reference evidence="1" key="1">
    <citation type="journal article" date="2013" name="Nature">
        <title>Draft genome of the wheat A-genome progenitor Triticum urartu.</title>
        <authorList>
            <person name="Ling H.Q."/>
            <person name="Zhao S."/>
            <person name="Liu D."/>
            <person name="Wang J."/>
            <person name="Sun H."/>
            <person name="Zhang C."/>
            <person name="Fan H."/>
            <person name="Li D."/>
            <person name="Dong L."/>
            <person name="Tao Y."/>
            <person name="Gao C."/>
            <person name="Wu H."/>
            <person name="Li Y."/>
            <person name="Cui Y."/>
            <person name="Guo X."/>
            <person name="Zheng S."/>
            <person name="Wang B."/>
            <person name="Yu K."/>
            <person name="Liang Q."/>
            <person name="Yang W."/>
            <person name="Lou X."/>
            <person name="Chen J."/>
            <person name="Feng M."/>
            <person name="Jian J."/>
            <person name="Zhang X."/>
            <person name="Luo G."/>
            <person name="Jiang Y."/>
            <person name="Liu J."/>
            <person name="Wang Z."/>
            <person name="Sha Y."/>
            <person name="Zhang B."/>
            <person name="Wu H."/>
            <person name="Tang D."/>
            <person name="Shen Q."/>
            <person name="Xue P."/>
            <person name="Zou S."/>
            <person name="Wang X."/>
            <person name="Liu X."/>
            <person name="Wang F."/>
            <person name="Yang Y."/>
            <person name="An X."/>
            <person name="Dong Z."/>
            <person name="Zhang K."/>
            <person name="Zhang X."/>
            <person name="Luo M.C."/>
            <person name="Dvorak J."/>
            <person name="Tong Y."/>
            <person name="Wang J."/>
            <person name="Yang H."/>
            <person name="Li Z."/>
            <person name="Wang D."/>
            <person name="Zhang A."/>
            <person name="Wang J."/>
        </authorList>
    </citation>
    <scope>NUCLEOTIDE SEQUENCE</scope>
</reference>
<sequence length="81" mass="8522">MAAASLDSAATGAPALGSLVCEVRRPPLLLPRPLVEAGAIYSEGIEPFFVLERASSRRTPAPSILPEPAALPYRTIPLKNV</sequence>
<gene>
    <name evidence="1" type="ORF">TRIUR3_28450</name>
</gene>
<accession>M7YUY5</accession>
<dbReference type="AlphaFoldDB" id="M7YUY5"/>
<proteinExistence type="predicted"/>
<protein>
    <submittedName>
        <fullName evidence="1">Uncharacterized protein</fullName>
    </submittedName>
</protein>
<dbReference type="EMBL" id="KD220840">
    <property type="protein sequence ID" value="EMS51382.1"/>
    <property type="molecule type" value="Genomic_DNA"/>
</dbReference>
<name>M7YUY5_TRIUA</name>
<organism evidence="1">
    <name type="scientific">Triticum urartu</name>
    <name type="common">Red wild einkorn</name>
    <name type="synonym">Crithodium urartu</name>
    <dbReference type="NCBI Taxonomy" id="4572"/>
    <lineage>
        <taxon>Eukaryota</taxon>
        <taxon>Viridiplantae</taxon>
        <taxon>Streptophyta</taxon>
        <taxon>Embryophyta</taxon>
        <taxon>Tracheophyta</taxon>
        <taxon>Spermatophyta</taxon>
        <taxon>Magnoliopsida</taxon>
        <taxon>Liliopsida</taxon>
        <taxon>Poales</taxon>
        <taxon>Poaceae</taxon>
        <taxon>BOP clade</taxon>
        <taxon>Pooideae</taxon>
        <taxon>Triticodae</taxon>
        <taxon>Triticeae</taxon>
        <taxon>Triticinae</taxon>
        <taxon>Triticum</taxon>
    </lineage>
</organism>
<evidence type="ECO:0000313" key="1">
    <source>
        <dbReference type="EMBL" id="EMS51382.1"/>
    </source>
</evidence>